<proteinExistence type="predicted"/>
<accession>A0ABD2JEM6</accession>
<evidence type="ECO:0000313" key="3">
    <source>
        <dbReference type="Proteomes" id="UP001620645"/>
    </source>
</evidence>
<organism evidence="2 3">
    <name type="scientific">Heterodera schachtii</name>
    <name type="common">Sugarbeet cyst nematode worm</name>
    <name type="synonym">Tylenchus schachtii</name>
    <dbReference type="NCBI Taxonomy" id="97005"/>
    <lineage>
        <taxon>Eukaryota</taxon>
        <taxon>Metazoa</taxon>
        <taxon>Ecdysozoa</taxon>
        <taxon>Nematoda</taxon>
        <taxon>Chromadorea</taxon>
        <taxon>Rhabditida</taxon>
        <taxon>Tylenchina</taxon>
        <taxon>Tylenchomorpha</taxon>
        <taxon>Tylenchoidea</taxon>
        <taxon>Heteroderidae</taxon>
        <taxon>Heteroderinae</taxon>
        <taxon>Heterodera</taxon>
    </lineage>
</organism>
<sequence>MSFLIASAISLLFVLFFKSIFCQLSSDQAINRIKVQGKMLLLDKPILKQMEQMDNQFGCEKNSNCGASGIDECNGEKMAYTLKLNNSRIIRGRKFNCSLTWLLDHYKFSDKYAIKKNTEMKELDSVCNFELRVFNFSQMVNERIRDLKSYAFKFFIWADVLLEYETVVWLDTSAIFFQNDFKRFFEPMQKGKIGTVQSPSFALHSTNMATHPGMYEFLPLYINFEPTRRWELVGTYPPVSEFDPPMFEAGLVMLHKSEQTRQVMKW</sequence>
<dbReference type="EMBL" id="JBICCN010000147">
    <property type="protein sequence ID" value="KAL3089066.1"/>
    <property type="molecule type" value="Genomic_DNA"/>
</dbReference>
<evidence type="ECO:0000256" key="1">
    <source>
        <dbReference type="SAM" id="SignalP"/>
    </source>
</evidence>
<keyword evidence="1" id="KW-0732">Signal</keyword>
<comment type="caution">
    <text evidence="2">The sequence shown here is derived from an EMBL/GenBank/DDBJ whole genome shotgun (WGS) entry which is preliminary data.</text>
</comment>
<feature type="chain" id="PRO_5044857161" description="Nucleotide-diphospho-sugar transferase domain-containing protein" evidence="1">
    <location>
        <begin position="23"/>
        <end position="266"/>
    </location>
</feature>
<evidence type="ECO:0000313" key="2">
    <source>
        <dbReference type="EMBL" id="KAL3089066.1"/>
    </source>
</evidence>
<reference evidence="2 3" key="1">
    <citation type="submission" date="2024-10" db="EMBL/GenBank/DDBJ databases">
        <authorList>
            <person name="Kim D."/>
        </authorList>
    </citation>
    <scope>NUCLEOTIDE SEQUENCE [LARGE SCALE GENOMIC DNA]</scope>
    <source>
        <strain evidence="2">Taebaek</strain>
    </source>
</reference>
<dbReference type="SUPFAM" id="SSF53448">
    <property type="entry name" value="Nucleotide-diphospho-sugar transferases"/>
    <property type="match status" value="1"/>
</dbReference>
<evidence type="ECO:0008006" key="4">
    <source>
        <dbReference type="Google" id="ProtNLM"/>
    </source>
</evidence>
<dbReference type="PANTHER" id="PTHR31389">
    <property type="entry name" value="LD39211P"/>
    <property type="match status" value="1"/>
</dbReference>
<protein>
    <recommendedName>
        <fullName evidence="4">Nucleotide-diphospho-sugar transferase domain-containing protein</fullName>
    </recommendedName>
</protein>
<dbReference type="InterPro" id="IPR029044">
    <property type="entry name" value="Nucleotide-diphossugar_trans"/>
</dbReference>
<dbReference type="Proteomes" id="UP001620645">
    <property type="component" value="Unassembled WGS sequence"/>
</dbReference>
<dbReference type="PANTHER" id="PTHR31389:SF4">
    <property type="entry name" value="LD39211P"/>
    <property type="match status" value="1"/>
</dbReference>
<gene>
    <name evidence="2" type="ORF">niasHS_008550</name>
</gene>
<keyword evidence="3" id="KW-1185">Reference proteome</keyword>
<feature type="signal peptide" evidence="1">
    <location>
        <begin position="1"/>
        <end position="22"/>
    </location>
</feature>
<dbReference type="AlphaFoldDB" id="A0ABD2JEM6"/>
<name>A0ABD2JEM6_HETSC</name>